<proteinExistence type="predicted"/>
<dbReference type="KEGG" id="bhd:BHYOB78_12375"/>
<dbReference type="OrthoDB" id="308056at2"/>
<organism evidence="1 2">
    <name type="scientific">Brachyspira hyodysenteriae ATCC 27164</name>
    <dbReference type="NCBI Taxonomy" id="1266923"/>
    <lineage>
        <taxon>Bacteria</taxon>
        <taxon>Pseudomonadati</taxon>
        <taxon>Spirochaetota</taxon>
        <taxon>Spirochaetia</taxon>
        <taxon>Brachyspirales</taxon>
        <taxon>Brachyspiraceae</taxon>
        <taxon>Brachyspira</taxon>
    </lineage>
</organism>
<reference evidence="2" key="2">
    <citation type="journal article" date="2017" name="Genome Announc.">
        <title>Correction for Mirajkar et al., Complete Genome Sequence of Brachyspira hyodysenteriae Type Strain B78 (ATCC 27164).</title>
        <authorList>
            <person name="Mirajkar N.S."/>
            <person name="Johnson T.J."/>
            <person name="Gebhart C.J."/>
        </authorList>
    </citation>
    <scope>NUCLEOTIDE SEQUENCE [LARGE SCALE GENOMIC DNA]</scope>
    <source>
        <strain evidence="2">B78</strain>
    </source>
</reference>
<dbReference type="EMBL" id="CP015910">
    <property type="protein sequence ID" value="ANN64627.1"/>
    <property type="molecule type" value="Genomic_DNA"/>
</dbReference>
<dbReference type="AlphaFoldDB" id="A0A3B6W7C0"/>
<evidence type="ECO:0000313" key="1">
    <source>
        <dbReference type="EMBL" id="ANN64627.1"/>
    </source>
</evidence>
<keyword evidence="2" id="KW-1185">Reference proteome</keyword>
<accession>A0A3B6W7C0</accession>
<gene>
    <name evidence="1" type="ORF">BHYOB78_12375</name>
</gene>
<reference evidence="2" key="1">
    <citation type="journal article" date="2016" name="Genome Announc.">
        <title>Complete Genome Sequence of Brachyspira hyodysenteriae Type Strain B78 (ATCC 27164).</title>
        <authorList>
            <person name="Mirajkar N.S."/>
            <person name="Johnson T.J."/>
            <person name="Gebhart C.J."/>
        </authorList>
    </citation>
    <scope>NUCLEOTIDE SEQUENCE [LARGE SCALE GENOMIC DNA]</scope>
    <source>
        <strain evidence="2">B78</strain>
    </source>
</reference>
<protein>
    <submittedName>
        <fullName evidence="1">Uncharacterized protein</fullName>
    </submittedName>
</protein>
<sequence length="121" mass="13999">MMEIAITDLEEFSNKKAVYATLGDYKIDVNNLPLKMALKVNNYFKALRNGEGIDSEILIDEIAIPIIERQNVNVDREKILEDFNYDQLLKLLNMIFESYLHAGTDSKETKEVNTKNKKKEN</sequence>
<evidence type="ECO:0000313" key="2">
    <source>
        <dbReference type="Proteomes" id="UP000092328"/>
    </source>
</evidence>
<dbReference type="Proteomes" id="UP000092328">
    <property type="component" value="Chromosome"/>
</dbReference>
<name>A0A3B6W7C0_BRAHO</name>